<keyword evidence="4" id="KW-0349">Heme</keyword>
<evidence type="ECO:0000256" key="8">
    <source>
        <dbReference type="ARBA" id="ARBA00023033"/>
    </source>
</evidence>
<name>W4JYX1_HETIT</name>
<evidence type="ECO:0000256" key="2">
    <source>
        <dbReference type="ARBA" id="ARBA00005179"/>
    </source>
</evidence>
<keyword evidence="7" id="KW-0408">Iron</keyword>
<comment type="cofactor">
    <cofactor evidence="1">
        <name>heme</name>
        <dbReference type="ChEBI" id="CHEBI:30413"/>
    </cofactor>
</comment>
<evidence type="ECO:0000256" key="1">
    <source>
        <dbReference type="ARBA" id="ARBA00001971"/>
    </source>
</evidence>
<dbReference type="Proteomes" id="UP000030671">
    <property type="component" value="Unassembled WGS sequence"/>
</dbReference>
<evidence type="ECO:0000256" key="9">
    <source>
        <dbReference type="SAM" id="MobiDB-lite"/>
    </source>
</evidence>
<dbReference type="OrthoDB" id="2789670at2759"/>
<dbReference type="eggNOG" id="KOG0156">
    <property type="taxonomic scope" value="Eukaryota"/>
</dbReference>
<reference evidence="10 11" key="1">
    <citation type="journal article" date="2012" name="New Phytol.">
        <title>Insight into trade-off between wood decay and parasitism from the genome of a fungal forest pathogen.</title>
        <authorList>
            <person name="Olson A."/>
            <person name="Aerts A."/>
            <person name="Asiegbu F."/>
            <person name="Belbahri L."/>
            <person name="Bouzid O."/>
            <person name="Broberg A."/>
            <person name="Canback B."/>
            <person name="Coutinho P.M."/>
            <person name="Cullen D."/>
            <person name="Dalman K."/>
            <person name="Deflorio G."/>
            <person name="van Diepen L.T."/>
            <person name="Dunand C."/>
            <person name="Duplessis S."/>
            <person name="Durling M."/>
            <person name="Gonthier P."/>
            <person name="Grimwood J."/>
            <person name="Fossdal C.G."/>
            <person name="Hansson D."/>
            <person name="Henrissat B."/>
            <person name="Hietala A."/>
            <person name="Himmelstrand K."/>
            <person name="Hoffmeister D."/>
            <person name="Hogberg N."/>
            <person name="James T.Y."/>
            <person name="Karlsson M."/>
            <person name="Kohler A."/>
            <person name="Kues U."/>
            <person name="Lee Y.H."/>
            <person name="Lin Y.C."/>
            <person name="Lind M."/>
            <person name="Lindquist E."/>
            <person name="Lombard V."/>
            <person name="Lucas S."/>
            <person name="Lunden K."/>
            <person name="Morin E."/>
            <person name="Murat C."/>
            <person name="Park J."/>
            <person name="Raffaello T."/>
            <person name="Rouze P."/>
            <person name="Salamov A."/>
            <person name="Schmutz J."/>
            <person name="Solheim H."/>
            <person name="Stahlberg J."/>
            <person name="Velez H."/>
            <person name="de Vries R.P."/>
            <person name="Wiebenga A."/>
            <person name="Woodward S."/>
            <person name="Yakovlev I."/>
            <person name="Garbelotto M."/>
            <person name="Martin F."/>
            <person name="Grigoriev I.V."/>
            <person name="Stenlid J."/>
        </authorList>
    </citation>
    <scope>NUCLEOTIDE SEQUENCE [LARGE SCALE GENOMIC DNA]</scope>
    <source>
        <strain evidence="10 11">TC 32-1</strain>
    </source>
</reference>
<keyword evidence="8 10" id="KW-0503">Monooxygenase</keyword>
<dbReference type="KEGG" id="hir:HETIRDRAFT_117462"/>
<proteinExistence type="inferred from homology"/>
<evidence type="ECO:0000313" key="11">
    <source>
        <dbReference type="Proteomes" id="UP000030671"/>
    </source>
</evidence>
<dbReference type="PANTHER" id="PTHR46300:SF7">
    <property type="entry name" value="P450, PUTATIVE (EUROFUNG)-RELATED"/>
    <property type="match status" value="1"/>
</dbReference>
<organism evidence="10 11">
    <name type="scientific">Heterobasidion irregulare (strain TC 32-1)</name>
    <dbReference type="NCBI Taxonomy" id="747525"/>
    <lineage>
        <taxon>Eukaryota</taxon>
        <taxon>Fungi</taxon>
        <taxon>Dikarya</taxon>
        <taxon>Basidiomycota</taxon>
        <taxon>Agaricomycotina</taxon>
        <taxon>Agaricomycetes</taxon>
        <taxon>Russulales</taxon>
        <taxon>Bondarzewiaceae</taxon>
        <taxon>Heterobasidion</taxon>
        <taxon>Heterobasidion annosum species complex</taxon>
    </lineage>
</organism>
<sequence>MSEVLSCGSLAVASTFLGLVWYRKWRARLAPLPPGPEPWPYVGNIQDLRPEQLWLTASEWARKYGCVAYVHVFGQGVVCLNTAEAIDDFIDTCAANRSCISTSEPSMSPICSYWRQPPALHSADRLTEAHDELLLESGAIDLVARIRDSPDQCFSHIRRYAAKVTLRAAGGVESSEGGGELASHAEETTISPLDKMRTGGGMWDIARHLPARLLSDDFQRKAVIWRDTVNELRRRSSEAVKAKITSNASASGSAVRSDARRDGAGEPGILAANVDLMTAVISHFALAMLFYPDVMRKAQLELDRVLQGRPPRINDKPRLPYTTAIFKESLRWGCPVPLGLLHVPTEELEYRCARIPRGSIVAANIWNVMRDEAVYPRPYQFDPERFLVSAADGPSAANGPSAASEPDPRPYTFGFERRGRTADLGESACWLVIATILSAFDIVKALDPITRHPIDPSIEFENFVYRIPREFPVDISPRLAAGIPTVQLAVGQDAITEGALPRVLEGGRLRRAFRTTKRVENWLIQESLVMV</sequence>
<evidence type="ECO:0000256" key="5">
    <source>
        <dbReference type="ARBA" id="ARBA00022723"/>
    </source>
</evidence>
<dbReference type="Pfam" id="PF00067">
    <property type="entry name" value="p450"/>
    <property type="match status" value="1"/>
</dbReference>
<comment type="similarity">
    <text evidence="3">Belongs to the cytochrome P450 family.</text>
</comment>
<dbReference type="GeneID" id="20666554"/>
<comment type="pathway">
    <text evidence="2">Secondary metabolite biosynthesis.</text>
</comment>
<gene>
    <name evidence="10" type="primary">cyp30</name>
    <name evidence="10" type="ORF">HETIRDRAFT_117462</name>
</gene>
<dbReference type="AlphaFoldDB" id="W4JYX1"/>
<dbReference type="GO" id="GO:0020037">
    <property type="term" value="F:heme binding"/>
    <property type="evidence" value="ECO:0007669"/>
    <property type="project" value="InterPro"/>
</dbReference>
<keyword evidence="11" id="KW-1185">Reference proteome</keyword>
<feature type="region of interest" description="Disordered" evidence="9">
    <location>
        <begin position="392"/>
        <end position="411"/>
    </location>
</feature>
<dbReference type="GO" id="GO:0005506">
    <property type="term" value="F:iron ion binding"/>
    <property type="evidence" value="ECO:0007669"/>
    <property type="project" value="InterPro"/>
</dbReference>
<evidence type="ECO:0000256" key="4">
    <source>
        <dbReference type="ARBA" id="ARBA00022617"/>
    </source>
</evidence>
<dbReference type="HOGENOM" id="CLU_001570_2_3_1"/>
<keyword evidence="6" id="KW-0560">Oxidoreductase</keyword>
<keyword evidence="5" id="KW-0479">Metal-binding</keyword>
<dbReference type="InterPro" id="IPR036396">
    <property type="entry name" value="Cyt_P450_sf"/>
</dbReference>
<dbReference type="RefSeq" id="XP_009548982.1">
    <property type="nucleotide sequence ID" value="XM_009550687.1"/>
</dbReference>
<evidence type="ECO:0000256" key="6">
    <source>
        <dbReference type="ARBA" id="ARBA00023002"/>
    </source>
</evidence>
<protein>
    <submittedName>
        <fullName evidence="10">Cytochrome P450 monooxygenase 30 like-protein</fullName>
    </submittedName>
</protein>
<dbReference type="PRINTS" id="PR00463">
    <property type="entry name" value="EP450I"/>
</dbReference>
<dbReference type="PANTHER" id="PTHR46300">
    <property type="entry name" value="P450, PUTATIVE (EUROFUNG)-RELATED-RELATED"/>
    <property type="match status" value="1"/>
</dbReference>
<evidence type="ECO:0000256" key="7">
    <source>
        <dbReference type="ARBA" id="ARBA00023004"/>
    </source>
</evidence>
<dbReference type="EMBL" id="KI925461">
    <property type="protein sequence ID" value="ETW78664.1"/>
    <property type="molecule type" value="Genomic_DNA"/>
</dbReference>
<feature type="compositionally biased region" description="Low complexity" evidence="9">
    <location>
        <begin position="392"/>
        <end position="404"/>
    </location>
</feature>
<dbReference type="InParanoid" id="W4JYX1"/>
<evidence type="ECO:0000313" key="10">
    <source>
        <dbReference type="EMBL" id="ETW78664.1"/>
    </source>
</evidence>
<dbReference type="GO" id="GO:0016705">
    <property type="term" value="F:oxidoreductase activity, acting on paired donors, with incorporation or reduction of molecular oxygen"/>
    <property type="evidence" value="ECO:0007669"/>
    <property type="project" value="InterPro"/>
</dbReference>
<dbReference type="InterPro" id="IPR002401">
    <property type="entry name" value="Cyt_P450_E_grp-I"/>
</dbReference>
<dbReference type="Gene3D" id="1.10.630.10">
    <property type="entry name" value="Cytochrome P450"/>
    <property type="match status" value="1"/>
</dbReference>
<evidence type="ECO:0000256" key="3">
    <source>
        <dbReference type="ARBA" id="ARBA00010617"/>
    </source>
</evidence>
<dbReference type="InterPro" id="IPR001128">
    <property type="entry name" value="Cyt_P450"/>
</dbReference>
<dbReference type="InterPro" id="IPR050364">
    <property type="entry name" value="Cytochrome_P450_fung"/>
</dbReference>
<dbReference type="GO" id="GO:0004497">
    <property type="term" value="F:monooxygenase activity"/>
    <property type="evidence" value="ECO:0007669"/>
    <property type="project" value="UniProtKB-KW"/>
</dbReference>
<accession>W4JYX1</accession>
<dbReference type="SUPFAM" id="SSF48264">
    <property type="entry name" value="Cytochrome P450"/>
    <property type="match status" value="1"/>
</dbReference>